<evidence type="ECO:0000313" key="8">
    <source>
        <dbReference type="Proteomes" id="UP001501757"/>
    </source>
</evidence>
<dbReference type="InterPro" id="IPR008929">
    <property type="entry name" value="Chondroitin_lyas"/>
</dbReference>
<keyword evidence="3" id="KW-0574">Periplasm</keyword>
<protein>
    <recommendedName>
        <fullName evidence="9">Heparinase</fullName>
    </recommendedName>
</protein>
<evidence type="ECO:0000259" key="6">
    <source>
        <dbReference type="Pfam" id="PF16889"/>
    </source>
</evidence>
<keyword evidence="2" id="KW-0732">Signal</keyword>
<evidence type="ECO:0000313" key="7">
    <source>
        <dbReference type="EMBL" id="GAA0353645.1"/>
    </source>
</evidence>
<proteinExistence type="predicted"/>
<dbReference type="InterPro" id="IPR031680">
    <property type="entry name" value="Hepar_II_III_N"/>
</dbReference>
<dbReference type="SUPFAM" id="SSF48230">
    <property type="entry name" value="Chondroitin AC/alginate lyase"/>
    <property type="match status" value="1"/>
</dbReference>
<evidence type="ECO:0000259" key="5">
    <source>
        <dbReference type="Pfam" id="PF07940"/>
    </source>
</evidence>
<dbReference type="Proteomes" id="UP001501757">
    <property type="component" value="Unassembled WGS sequence"/>
</dbReference>
<dbReference type="Gene3D" id="2.70.98.70">
    <property type="match status" value="1"/>
</dbReference>
<evidence type="ECO:0000256" key="4">
    <source>
        <dbReference type="ARBA" id="ARBA00023239"/>
    </source>
</evidence>
<organism evidence="7 8">
    <name type="scientific">Bowmanella denitrificans</name>
    <dbReference type="NCBI Taxonomy" id="366582"/>
    <lineage>
        <taxon>Bacteria</taxon>
        <taxon>Pseudomonadati</taxon>
        <taxon>Pseudomonadota</taxon>
        <taxon>Gammaproteobacteria</taxon>
        <taxon>Alteromonadales</taxon>
        <taxon>Alteromonadaceae</taxon>
        <taxon>Bowmanella</taxon>
    </lineage>
</organism>
<reference evidence="8" key="1">
    <citation type="journal article" date="2019" name="Int. J. Syst. Evol. Microbiol.">
        <title>The Global Catalogue of Microorganisms (GCM) 10K type strain sequencing project: providing services to taxonomists for standard genome sequencing and annotation.</title>
        <authorList>
            <consortium name="The Broad Institute Genomics Platform"/>
            <consortium name="The Broad Institute Genome Sequencing Center for Infectious Disease"/>
            <person name="Wu L."/>
            <person name="Ma J."/>
        </authorList>
    </citation>
    <scope>NUCLEOTIDE SEQUENCE [LARGE SCALE GENOMIC DNA]</scope>
    <source>
        <strain evidence="8">JCM 13378</strain>
    </source>
</reference>
<keyword evidence="4" id="KW-0456">Lyase</keyword>
<name>A0ABP3GSD1_9ALTE</name>
<dbReference type="EMBL" id="BAAAEI010000007">
    <property type="protein sequence ID" value="GAA0353645.1"/>
    <property type="molecule type" value="Genomic_DNA"/>
</dbReference>
<dbReference type="InterPro" id="IPR012480">
    <property type="entry name" value="Hepar_II_III_C"/>
</dbReference>
<comment type="caution">
    <text evidence="7">The sequence shown here is derived from an EMBL/GenBank/DDBJ whole genome shotgun (WGS) entry which is preliminary data.</text>
</comment>
<evidence type="ECO:0008006" key="9">
    <source>
        <dbReference type="Google" id="ProtNLM"/>
    </source>
</evidence>
<dbReference type="Pfam" id="PF16889">
    <property type="entry name" value="Hepar_II_III_N"/>
    <property type="match status" value="1"/>
</dbReference>
<keyword evidence="8" id="KW-1185">Reference proteome</keyword>
<accession>A0ABP3GSD1</accession>
<dbReference type="Pfam" id="PF07940">
    <property type="entry name" value="Hepar_II_III_C"/>
    <property type="match status" value="1"/>
</dbReference>
<comment type="subcellular location">
    <subcellularLocation>
        <location evidence="1">Periplasm</location>
    </subcellularLocation>
</comment>
<dbReference type="PANTHER" id="PTHR39210">
    <property type="entry name" value="HEPARIN-SULFATE LYASE"/>
    <property type="match status" value="1"/>
</dbReference>
<gene>
    <name evidence="7" type="ORF">GCM10009092_17530</name>
</gene>
<feature type="domain" description="Heparinase II/III-like C-terminal" evidence="5">
    <location>
        <begin position="197"/>
        <end position="416"/>
    </location>
</feature>
<evidence type="ECO:0000256" key="3">
    <source>
        <dbReference type="ARBA" id="ARBA00022764"/>
    </source>
</evidence>
<evidence type="ECO:0000256" key="2">
    <source>
        <dbReference type="ARBA" id="ARBA00022729"/>
    </source>
</evidence>
<sequence>MHGNGWEPYTLSLRIVNWVKWYQRSGLSDSTIVSSIELQAQALSKQLEYHILGNHLFANGKALVFVGCFLSGDIGEKYRSVGLKILEREVPEQFLEDGGHFELSPMYHCTLLWDMLDLLNLAKLTDDPCFGPYSEKWQSVVERGLQWLDAMTHPDGQISFFNDSAFGIAPEPKWIVTYAEELGLRVPRSDSPIQILLATGYSKVVQRDHTLIFDHGAVGPDYLPAHAHADTLSLEWSVGIDRVFVNSGTSLYGVSAERHRQRQTASHNTVVVDDEDSSEVWGGFRVARRAYAQLEKQTEENGRVALVASHDGYRRLKGKVIHRRALDVFERGLVVSDSLSGKFSKAEAHYHLHPAIRVIETNESRLLLETPSGQRLQLESGVPFRLEGSTWHPRFGESVQSQKLIIPFQSSSSISIKVELLN</sequence>
<dbReference type="PANTHER" id="PTHR39210:SF1">
    <property type="entry name" value="HEPARIN-SULFATE LYASE"/>
    <property type="match status" value="1"/>
</dbReference>
<dbReference type="Gene3D" id="1.50.10.100">
    <property type="entry name" value="Chondroitin AC/alginate lyase"/>
    <property type="match status" value="1"/>
</dbReference>
<feature type="domain" description="Heparin-sulfate lyase N-terminal" evidence="6">
    <location>
        <begin position="32"/>
        <end position="165"/>
    </location>
</feature>
<evidence type="ECO:0000256" key="1">
    <source>
        <dbReference type="ARBA" id="ARBA00004418"/>
    </source>
</evidence>